<gene>
    <name evidence="6" type="ORF">METZ01_LOCUS282084</name>
</gene>
<dbReference type="Gene3D" id="2.102.10.10">
    <property type="entry name" value="Rieske [2Fe-2S] iron-sulphur domain"/>
    <property type="match status" value="1"/>
</dbReference>
<evidence type="ECO:0000256" key="2">
    <source>
        <dbReference type="ARBA" id="ARBA00022723"/>
    </source>
</evidence>
<dbReference type="GO" id="GO:0046872">
    <property type="term" value="F:metal ion binding"/>
    <property type="evidence" value="ECO:0007669"/>
    <property type="project" value="UniProtKB-KW"/>
</dbReference>
<evidence type="ECO:0000259" key="5">
    <source>
        <dbReference type="PROSITE" id="PS51296"/>
    </source>
</evidence>
<proteinExistence type="predicted"/>
<dbReference type="InterPro" id="IPR017941">
    <property type="entry name" value="Rieske_2Fe-2S"/>
</dbReference>
<feature type="domain" description="Rieske" evidence="5">
    <location>
        <begin position="4"/>
        <end position="99"/>
    </location>
</feature>
<evidence type="ECO:0000313" key="6">
    <source>
        <dbReference type="EMBL" id="SVC29230.1"/>
    </source>
</evidence>
<dbReference type="SUPFAM" id="SSF50022">
    <property type="entry name" value="ISP domain"/>
    <property type="match status" value="1"/>
</dbReference>
<dbReference type="PANTHER" id="PTHR21496">
    <property type="entry name" value="FERREDOXIN-RELATED"/>
    <property type="match status" value="1"/>
</dbReference>
<keyword evidence="4" id="KW-0411">Iron-sulfur</keyword>
<name>A0A382KXM8_9ZZZZ</name>
<organism evidence="6">
    <name type="scientific">marine metagenome</name>
    <dbReference type="NCBI Taxonomy" id="408172"/>
    <lineage>
        <taxon>unclassified sequences</taxon>
        <taxon>metagenomes</taxon>
        <taxon>ecological metagenomes</taxon>
    </lineage>
</organism>
<dbReference type="InterPro" id="IPR036922">
    <property type="entry name" value="Rieske_2Fe-2S_sf"/>
</dbReference>
<sequence length="107" mass="12389">MSKWHNIGSLANFEEGCQWQVQVGERPVALFKYDGNYYAIKNSCLHQGWPLAEGNVKNYMVECPLHGWVYDFRDGKCLSTPGRFTKTFEVRLKGKNLEINMTEKENP</sequence>
<keyword evidence="3" id="KW-0408">Iron</keyword>
<keyword evidence="1" id="KW-0001">2Fe-2S</keyword>
<dbReference type="Pfam" id="PF00355">
    <property type="entry name" value="Rieske"/>
    <property type="match status" value="1"/>
</dbReference>
<dbReference type="AlphaFoldDB" id="A0A382KXM8"/>
<accession>A0A382KXM8</accession>
<keyword evidence="2" id="KW-0479">Metal-binding</keyword>
<dbReference type="PROSITE" id="PS51296">
    <property type="entry name" value="RIESKE"/>
    <property type="match status" value="1"/>
</dbReference>
<evidence type="ECO:0000256" key="4">
    <source>
        <dbReference type="ARBA" id="ARBA00023014"/>
    </source>
</evidence>
<dbReference type="PANTHER" id="PTHR21496:SF23">
    <property type="entry name" value="3-PHENYLPROPIONATE_CINNAMIC ACID DIOXYGENASE FERREDOXIN SUBUNIT"/>
    <property type="match status" value="1"/>
</dbReference>
<dbReference type="EMBL" id="UINC01083478">
    <property type="protein sequence ID" value="SVC29230.1"/>
    <property type="molecule type" value="Genomic_DNA"/>
</dbReference>
<reference evidence="6" key="1">
    <citation type="submission" date="2018-05" db="EMBL/GenBank/DDBJ databases">
        <authorList>
            <person name="Lanie J.A."/>
            <person name="Ng W.-L."/>
            <person name="Kazmierczak K.M."/>
            <person name="Andrzejewski T.M."/>
            <person name="Davidsen T.M."/>
            <person name="Wayne K.J."/>
            <person name="Tettelin H."/>
            <person name="Glass J.I."/>
            <person name="Rusch D."/>
            <person name="Podicherti R."/>
            <person name="Tsui H.-C.T."/>
            <person name="Winkler M.E."/>
        </authorList>
    </citation>
    <scope>NUCLEOTIDE SEQUENCE</scope>
</reference>
<evidence type="ECO:0000256" key="1">
    <source>
        <dbReference type="ARBA" id="ARBA00022714"/>
    </source>
</evidence>
<evidence type="ECO:0000256" key="3">
    <source>
        <dbReference type="ARBA" id="ARBA00023004"/>
    </source>
</evidence>
<dbReference type="GO" id="GO:0051537">
    <property type="term" value="F:2 iron, 2 sulfur cluster binding"/>
    <property type="evidence" value="ECO:0007669"/>
    <property type="project" value="UniProtKB-KW"/>
</dbReference>
<protein>
    <recommendedName>
        <fullName evidence="5">Rieske domain-containing protein</fullName>
    </recommendedName>
</protein>